<dbReference type="AlphaFoldDB" id="A0A2R6AZE1"/>
<dbReference type="Pfam" id="PF04410">
    <property type="entry name" value="Gar1"/>
    <property type="match status" value="1"/>
</dbReference>
<comment type="caution">
    <text evidence="2">The sequence shown here is derived from an EMBL/GenBank/DDBJ whole genome shotgun (WGS) entry which is preliminary data.</text>
</comment>
<dbReference type="InterPro" id="IPR009000">
    <property type="entry name" value="Transl_B-barrel_sf"/>
</dbReference>
<evidence type="ECO:0000313" key="2">
    <source>
        <dbReference type="EMBL" id="PSN91757.1"/>
    </source>
</evidence>
<dbReference type="Gene3D" id="2.40.10.230">
    <property type="entry name" value="Probable tRNA pseudouridine synthase domain"/>
    <property type="match status" value="1"/>
</dbReference>
<organism evidence="2 3">
    <name type="scientific">Candidatus Marsarchaeota G2 archaeon OSP_D</name>
    <dbReference type="NCBI Taxonomy" id="1978157"/>
    <lineage>
        <taxon>Archaea</taxon>
        <taxon>Candidatus Marsarchaeota</taxon>
        <taxon>Candidatus Marsarchaeota group 2</taxon>
    </lineage>
</organism>
<dbReference type="EMBL" id="NEXE01000018">
    <property type="protein sequence ID" value="PSN91757.1"/>
    <property type="molecule type" value="Genomic_DNA"/>
</dbReference>
<proteinExistence type="predicted"/>
<accession>A0A2R6AZE1</accession>
<gene>
    <name evidence="2" type="ORF">B9Q03_03325</name>
</gene>
<feature type="compositionally biased region" description="Basic residues" evidence="1">
    <location>
        <begin position="87"/>
        <end position="101"/>
    </location>
</feature>
<dbReference type="Proteomes" id="UP000240322">
    <property type="component" value="Unassembled WGS sequence"/>
</dbReference>
<name>A0A2R6AZE1_9ARCH</name>
<sequence>MRKLGKVLHYSKVSKRLIVKSKEADPVRGYVADKTGYIIGKVDEVFGPTGEPYFAIKPYSKIEPTKYLGEEVFLVPYSEQKGETRKGSRKASLRAGRKSSR</sequence>
<evidence type="ECO:0008006" key="4">
    <source>
        <dbReference type="Google" id="ProtNLM"/>
    </source>
</evidence>
<evidence type="ECO:0000313" key="3">
    <source>
        <dbReference type="Proteomes" id="UP000240322"/>
    </source>
</evidence>
<dbReference type="InterPro" id="IPR007504">
    <property type="entry name" value="H/ACA_rnp_Gar1/Naf1"/>
</dbReference>
<protein>
    <recommendedName>
        <fullName evidence="4">H/ACA RNA-protein complex protein Gar1</fullName>
    </recommendedName>
</protein>
<dbReference type="SUPFAM" id="SSF50447">
    <property type="entry name" value="Translation proteins"/>
    <property type="match status" value="1"/>
</dbReference>
<feature type="region of interest" description="Disordered" evidence="1">
    <location>
        <begin position="80"/>
        <end position="101"/>
    </location>
</feature>
<reference evidence="2 3" key="1">
    <citation type="submission" date="2017-04" db="EMBL/GenBank/DDBJ databases">
        <title>Novel microbial lineages endemic to geothermal iron-oxide mats fill important gaps in the evolutionary history of Archaea.</title>
        <authorList>
            <person name="Jay Z.J."/>
            <person name="Beam J.P."/>
            <person name="Dlakic M."/>
            <person name="Rusch D.B."/>
            <person name="Kozubal M.A."/>
            <person name="Inskeep W.P."/>
        </authorList>
    </citation>
    <scope>NUCLEOTIDE SEQUENCE [LARGE SCALE GENOMIC DNA]</scope>
    <source>
        <strain evidence="2">OSP_D</strain>
    </source>
</reference>
<dbReference type="GO" id="GO:0001522">
    <property type="term" value="P:pseudouridine synthesis"/>
    <property type="evidence" value="ECO:0007669"/>
    <property type="project" value="InterPro"/>
</dbReference>
<dbReference type="InterPro" id="IPR038664">
    <property type="entry name" value="Gar1/Naf1_Cbf5-bd_sf"/>
</dbReference>
<dbReference type="GO" id="GO:0042254">
    <property type="term" value="P:ribosome biogenesis"/>
    <property type="evidence" value="ECO:0007669"/>
    <property type="project" value="InterPro"/>
</dbReference>
<evidence type="ECO:0000256" key="1">
    <source>
        <dbReference type="SAM" id="MobiDB-lite"/>
    </source>
</evidence>